<proteinExistence type="predicted"/>
<dbReference type="AlphaFoldDB" id="A0A0P6XSG5"/>
<evidence type="ECO:0000313" key="3">
    <source>
        <dbReference type="Proteomes" id="UP000050501"/>
    </source>
</evidence>
<keyword evidence="1" id="KW-0472">Membrane</keyword>
<evidence type="ECO:0000313" key="2">
    <source>
        <dbReference type="EMBL" id="KPL75622.1"/>
    </source>
</evidence>
<evidence type="ECO:0000256" key="1">
    <source>
        <dbReference type="SAM" id="Phobius"/>
    </source>
</evidence>
<dbReference type="STRING" id="229921.ADN01_17400"/>
<feature type="transmembrane region" description="Helical" evidence="1">
    <location>
        <begin position="65"/>
        <end position="86"/>
    </location>
</feature>
<dbReference type="RefSeq" id="WP_062417047.1">
    <property type="nucleotide sequence ID" value="NZ_DF967974.1"/>
</dbReference>
<organism evidence="2 3">
    <name type="scientific">Levilinea saccharolytica</name>
    <dbReference type="NCBI Taxonomy" id="229921"/>
    <lineage>
        <taxon>Bacteria</taxon>
        <taxon>Bacillati</taxon>
        <taxon>Chloroflexota</taxon>
        <taxon>Anaerolineae</taxon>
        <taxon>Anaerolineales</taxon>
        <taxon>Anaerolineaceae</taxon>
        <taxon>Levilinea</taxon>
    </lineage>
</organism>
<sequence length="189" mass="21021">MPFASSAHESSSEAGSRICERCGAPCAPEEWLCAHCGQPLRADRQAAVRAWLRAAHQQLESLNSALAWLLLICWAAFPLVVLGISVAGEPHWSKWLVGLLLAGLTFLVMSIPLGGLRDAARKRRFERDILPQLEKFAQEQGLTLGELRAAAREELKGQKNVHLLTYLEEISDWDLLTRAQTSTQERQEP</sequence>
<keyword evidence="3" id="KW-1185">Reference proteome</keyword>
<keyword evidence="1" id="KW-0812">Transmembrane</keyword>
<reference evidence="2 3" key="1">
    <citation type="submission" date="2015-07" db="EMBL/GenBank/DDBJ databases">
        <title>Genome sequence of Levilinea saccharolytica DSM 16555.</title>
        <authorList>
            <person name="Hemp J."/>
            <person name="Ward L.M."/>
            <person name="Pace L.A."/>
            <person name="Fischer W.W."/>
        </authorList>
    </citation>
    <scope>NUCLEOTIDE SEQUENCE [LARGE SCALE GENOMIC DNA]</scope>
    <source>
        <strain evidence="2 3">KIBI-1</strain>
    </source>
</reference>
<comment type="caution">
    <text evidence="2">The sequence shown here is derived from an EMBL/GenBank/DDBJ whole genome shotgun (WGS) entry which is preliminary data.</text>
</comment>
<dbReference type="EMBL" id="LGCM01000065">
    <property type="protein sequence ID" value="KPL75622.1"/>
    <property type="molecule type" value="Genomic_DNA"/>
</dbReference>
<protein>
    <submittedName>
        <fullName evidence="2">Uncharacterized protein</fullName>
    </submittedName>
</protein>
<accession>A0A0P6XSG5</accession>
<name>A0A0P6XSG5_9CHLR</name>
<feature type="transmembrane region" description="Helical" evidence="1">
    <location>
        <begin position="92"/>
        <end position="116"/>
    </location>
</feature>
<gene>
    <name evidence="2" type="ORF">ADN01_17400</name>
</gene>
<dbReference type="Proteomes" id="UP000050501">
    <property type="component" value="Unassembled WGS sequence"/>
</dbReference>
<keyword evidence="1" id="KW-1133">Transmembrane helix</keyword>